<feature type="compositionally biased region" description="Acidic residues" evidence="1">
    <location>
        <begin position="56"/>
        <end position="65"/>
    </location>
</feature>
<evidence type="ECO:0000256" key="1">
    <source>
        <dbReference type="SAM" id="MobiDB-lite"/>
    </source>
</evidence>
<dbReference type="RefSeq" id="WP_199262520.1">
    <property type="nucleotide sequence ID" value="NZ_CP054140.1"/>
</dbReference>
<protein>
    <recommendedName>
        <fullName evidence="4">Molecular chaperone DnaJ</fullName>
    </recommendedName>
</protein>
<dbReference type="EMBL" id="CP054140">
    <property type="protein sequence ID" value="QQG66392.1"/>
    <property type="molecule type" value="Genomic_DNA"/>
</dbReference>
<dbReference type="Proteomes" id="UP000596092">
    <property type="component" value="Chromosome"/>
</dbReference>
<evidence type="ECO:0008006" key="4">
    <source>
        <dbReference type="Google" id="ProtNLM"/>
    </source>
</evidence>
<proteinExistence type="predicted"/>
<evidence type="ECO:0000313" key="3">
    <source>
        <dbReference type="Proteomes" id="UP000596092"/>
    </source>
</evidence>
<accession>A0A7T5VEN9</accession>
<dbReference type="SUPFAM" id="SSF57938">
    <property type="entry name" value="DnaJ/Hsp40 cysteine-rich domain"/>
    <property type="match status" value="1"/>
</dbReference>
<name>A0A7T5VEN9_9BACT</name>
<feature type="region of interest" description="Disordered" evidence="1">
    <location>
        <begin position="44"/>
        <end position="65"/>
    </location>
</feature>
<organism evidence="2 3">
    <name type="scientific">Desulfobulbus oligotrophicus</name>
    <dbReference type="NCBI Taxonomy" id="1909699"/>
    <lineage>
        <taxon>Bacteria</taxon>
        <taxon>Pseudomonadati</taxon>
        <taxon>Thermodesulfobacteriota</taxon>
        <taxon>Desulfobulbia</taxon>
        <taxon>Desulfobulbales</taxon>
        <taxon>Desulfobulbaceae</taxon>
        <taxon>Desulfobulbus</taxon>
    </lineage>
</organism>
<dbReference type="InterPro" id="IPR036410">
    <property type="entry name" value="HSP_DnaJ_Cys-rich_dom_sf"/>
</dbReference>
<reference evidence="2 3" key="1">
    <citation type="submission" date="2020-05" db="EMBL/GenBank/DDBJ databases">
        <title>Complete genome of Desulfobulbus oligotrophicus.</title>
        <authorList>
            <person name="Podar M."/>
        </authorList>
    </citation>
    <scope>NUCLEOTIDE SEQUENCE [LARGE SCALE GENOMIC DNA]</scope>
    <source>
        <strain evidence="2 3">Prop6</strain>
    </source>
</reference>
<dbReference type="Gene3D" id="2.10.230.10">
    <property type="entry name" value="Heat shock protein DnaJ, cysteine-rich domain"/>
    <property type="match status" value="1"/>
</dbReference>
<keyword evidence="3" id="KW-1185">Reference proteome</keyword>
<dbReference type="AlphaFoldDB" id="A0A7T5VEN9"/>
<gene>
    <name evidence="2" type="ORF">HP555_11190</name>
</gene>
<dbReference type="KEGG" id="dog:HP555_11190"/>
<evidence type="ECO:0000313" key="2">
    <source>
        <dbReference type="EMBL" id="QQG66392.1"/>
    </source>
</evidence>
<sequence length="65" mass="6815">MKTDKKVCNTCGGSGEIGFFQGESRFFVTREECPACCGVGSVFEDSPDPDIQSTAESEEGGENGG</sequence>